<dbReference type="HOGENOM" id="CLU_018716_0_0_6"/>
<dbReference type="Pfam" id="PF09822">
    <property type="entry name" value="ABC_transp_aux"/>
    <property type="match status" value="1"/>
</dbReference>
<feature type="transmembrane region" description="Helical" evidence="2">
    <location>
        <begin position="472"/>
        <end position="497"/>
    </location>
</feature>
<feature type="compositionally biased region" description="Basic and acidic residues" evidence="1">
    <location>
        <begin position="361"/>
        <end position="370"/>
    </location>
</feature>
<feature type="domain" description="DUF7088" evidence="4">
    <location>
        <begin position="46"/>
        <end position="116"/>
    </location>
</feature>
<dbReference type="OrthoDB" id="8530910at2"/>
<dbReference type="EMBL" id="AP014633">
    <property type="protein sequence ID" value="BAP56264.1"/>
    <property type="molecule type" value="Genomic_DNA"/>
</dbReference>
<protein>
    <submittedName>
        <fullName evidence="5">Uncharacterized protein</fullName>
    </submittedName>
</protein>
<accession>A0A090AGF9</accession>
<keyword evidence="2" id="KW-0472">Membrane</keyword>
<organism evidence="5 6">
    <name type="scientific">Thioploca ingrica</name>
    <dbReference type="NCBI Taxonomy" id="40754"/>
    <lineage>
        <taxon>Bacteria</taxon>
        <taxon>Pseudomonadati</taxon>
        <taxon>Pseudomonadota</taxon>
        <taxon>Gammaproteobacteria</taxon>
        <taxon>Thiotrichales</taxon>
        <taxon>Thiotrichaceae</taxon>
        <taxon>Thioploca</taxon>
    </lineage>
</organism>
<gene>
    <name evidence="5" type="ORF">THII_1967</name>
</gene>
<sequence length="502" mass="55921">MQITERTRLYLRLQTSSFIILLVIAIGLAAWLSTRYKLQADWTYSHRHTLSETSQKLLTEFTAPITITAYASKDEQLRQPIKELIQRYQKYKADIQLNFVNPYTVPNEVREKNIEVDGELFINYQGKTERVTTPRLSEQEISSVLQRLVRSDKPIVAFLTGHGERSITGVQAPDLSDWAQELKQRGFDIQAMNWGQGSPPLEKIKVLVIASPRSKFLPEETTLIEQYLNQGGNLLWLLDSGKLLGLEPLAAQLGLTIQPGILVDPTSRLFGVNDPSIISITTTGYGHHPVTEDLAEQVTLFPQAVGLVVQPPGEKWEKTALLTTHPQVWSETGKIEGTVKYDPKTDINGPLEIAFALTRDQPQEQSKHSPMDPQQEEFGTEVTSGQPPAAIKIKPVKGTKPPLTTTDTKTNQAKQRVIIVGDGDFLSNALLGYAGQLDLGLKLLNWLAQEDNLIQIPAKTALDLKLDLSPNMAILLGLFFLFGLPGILIGTGISIWLRRRRA</sequence>
<feature type="domain" description="ABC-type uncharacterised transport system" evidence="3">
    <location>
        <begin position="153"/>
        <end position="434"/>
    </location>
</feature>
<evidence type="ECO:0000259" key="3">
    <source>
        <dbReference type="Pfam" id="PF09822"/>
    </source>
</evidence>
<name>A0A090AGF9_9GAMM</name>
<dbReference type="Pfam" id="PF23357">
    <property type="entry name" value="DUF7088"/>
    <property type="match status" value="1"/>
</dbReference>
<dbReference type="SUPFAM" id="SSF52317">
    <property type="entry name" value="Class I glutamine amidotransferase-like"/>
    <property type="match status" value="1"/>
</dbReference>
<evidence type="ECO:0000256" key="1">
    <source>
        <dbReference type="SAM" id="MobiDB-lite"/>
    </source>
</evidence>
<evidence type="ECO:0000313" key="6">
    <source>
        <dbReference type="Proteomes" id="UP000031623"/>
    </source>
</evidence>
<feature type="region of interest" description="Disordered" evidence="1">
    <location>
        <begin position="360"/>
        <end position="386"/>
    </location>
</feature>
<dbReference type="AlphaFoldDB" id="A0A090AGF9"/>
<proteinExistence type="predicted"/>
<dbReference type="InterPro" id="IPR055396">
    <property type="entry name" value="DUF7088"/>
</dbReference>
<evidence type="ECO:0000259" key="4">
    <source>
        <dbReference type="Pfam" id="PF23357"/>
    </source>
</evidence>
<keyword evidence="2" id="KW-1133">Transmembrane helix</keyword>
<dbReference type="InterPro" id="IPR019196">
    <property type="entry name" value="ABC_transp_unknown"/>
</dbReference>
<evidence type="ECO:0000256" key="2">
    <source>
        <dbReference type="SAM" id="Phobius"/>
    </source>
</evidence>
<dbReference type="STRING" id="40754.THII_1967"/>
<keyword evidence="6" id="KW-1185">Reference proteome</keyword>
<feature type="transmembrane region" description="Helical" evidence="2">
    <location>
        <begin position="9"/>
        <end position="32"/>
    </location>
</feature>
<reference evidence="5 6" key="1">
    <citation type="journal article" date="2014" name="ISME J.">
        <title>Ecophysiology of Thioploca ingrica as revealed by the complete genome sequence supplemented with proteomic evidence.</title>
        <authorList>
            <person name="Kojima H."/>
            <person name="Ogura Y."/>
            <person name="Yamamoto N."/>
            <person name="Togashi T."/>
            <person name="Mori H."/>
            <person name="Watanabe T."/>
            <person name="Nemoto F."/>
            <person name="Kurokawa K."/>
            <person name="Hayashi T."/>
            <person name="Fukui M."/>
        </authorList>
    </citation>
    <scope>NUCLEOTIDE SEQUENCE [LARGE SCALE GENOMIC DNA]</scope>
</reference>
<keyword evidence="2" id="KW-0812">Transmembrane</keyword>
<dbReference type="InterPro" id="IPR029062">
    <property type="entry name" value="Class_I_gatase-like"/>
</dbReference>
<evidence type="ECO:0000313" key="5">
    <source>
        <dbReference type="EMBL" id="BAP56264.1"/>
    </source>
</evidence>
<dbReference type="KEGG" id="tig:THII_1967"/>
<dbReference type="Proteomes" id="UP000031623">
    <property type="component" value="Chromosome"/>
</dbReference>